<feature type="transmembrane region" description="Helical" evidence="1">
    <location>
        <begin position="83"/>
        <end position="102"/>
    </location>
</feature>
<feature type="transmembrane region" description="Helical" evidence="1">
    <location>
        <begin position="122"/>
        <end position="140"/>
    </location>
</feature>
<proteinExistence type="predicted"/>
<organism evidence="3 4">
    <name type="scientific">Clostridium amylolyticum</name>
    <dbReference type="NCBI Taxonomy" id="1121298"/>
    <lineage>
        <taxon>Bacteria</taxon>
        <taxon>Bacillati</taxon>
        <taxon>Bacillota</taxon>
        <taxon>Clostridia</taxon>
        <taxon>Eubacteriales</taxon>
        <taxon>Clostridiaceae</taxon>
        <taxon>Clostridium</taxon>
    </lineage>
</organism>
<dbReference type="Pfam" id="PF04892">
    <property type="entry name" value="VanZ"/>
    <property type="match status" value="1"/>
</dbReference>
<dbReference type="AlphaFoldDB" id="A0A1M6PK29"/>
<dbReference type="STRING" id="1121298.SAMN05444401_0542"/>
<gene>
    <name evidence="3" type="ORF">SAMN05444401_0542</name>
</gene>
<keyword evidence="1" id="KW-1133">Transmembrane helix</keyword>
<evidence type="ECO:0000259" key="2">
    <source>
        <dbReference type="Pfam" id="PF04892"/>
    </source>
</evidence>
<accession>A0A1M6PK29</accession>
<evidence type="ECO:0000313" key="4">
    <source>
        <dbReference type="Proteomes" id="UP000184080"/>
    </source>
</evidence>
<dbReference type="NCBIfam" id="NF037970">
    <property type="entry name" value="vanZ_1"/>
    <property type="match status" value="1"/>
</dbReference>
<feature type="domain" description="VanZ-like" evidence="2">
    <location>
        <begin position="10"/>
        <end position="138"/>
    </location>
</feature>
<dbReference type="InterPro" id="IPR006976">
    <property type="entry name" value="VanZ-like"/>
</dbReference>
<name>A0A1M6PK29_9CLOT</name>
<dbReference type="OrthoDB" id="291892at2"/>
<sequence length="153" mass="17884">MYKRKKITALILIIFWMMIIFIFSNMPSEISDEKSRFVVNFISMLGLDINGGFADVLNHIVRKSAHFTEYAILFILIFNWLKYYFKLTPGLVLSLIFVFLYACTDEFHQLFVPGRAGRFTDVLIDTCGGAFAMIITYFYTTRIGHFSKRIRVF</sequence>
<dbReference type="Proteomes" id="UP000184080">
    <property type="component" value="Unassembled WGS sequence"/>
</dbReference>
<feature type="transmembrane region" description="Helical" evidence="1">
    <location>
        <begin position="37"/>
        <end position="57"/>
    </location>
</feature>
<dbReference type="EMBL" id="FQZO01000017">
    <property type="protein sequence ID" value="SHK08326.1"/>
    <property type="molecule type" value="Genomic_DNA"/>
</dbReference>
<reference evidence="3 4" key="1">
    <citation type="submission" date="2016-11" db="EMBL/GenBank/DDBJ databases">
        <authorList>
            <person name="Jaros S."/>
            <person name="Januszkiewicz K."/>
            <person name="Wedrychowicz H."/>
        </authorList>
    </citation>
    <scope>NUCLEOTIDE SEQUENCE [LARGE SCALE GENOMIC DNA]</scope>
    <source>
        <strain evidence="3 4">DSM 21864</strain>
    </source>
</reference>
<dbReference type="PIRSF" id="PIRSF019083">
    <property type="entry name" value="UCP019083_VanZ"/>
    <property type="match status" value="1"/>
</dbReference>
<dbReference type="InterPro" id="IPR016747">
    <property type="entry name" value="Phosphotransbutyrylase"/>
</dbReference>
<keyword evidence="1" id="KW-0812">Transmembrane</keyword>
<keyword evidence="1" id="KW-0472">Membrane</keyword>
<evidence type="ECO:0000313" key="3">
    <source>
        <dbReference type="EMBL" id="SHK08326.1"/>
    </source>
</evidence>
<evidence type="ECO:0000256" key="1">
    <source>
        <dbReference type="SAM" id="Phobius"/>
    </source>
</evidence>
<keyword evidence="4" id="KW-1185">Reference proteome</keyword>
<protein>
    <submittedName>
        <fullName evidence="3">VanZ like family protein</fullName>
    </submittedName>
</protein>
<feature type="transmembrane region" description="Helical" evidence="1">
    <location>
        <begin position="7"/>
        <end position="25"/>
    </location>
</feature>
<dbReference type="RefSeq" id="WP_073012953.1">
    <property type="nucleotide sequence ID" value="NZ_FQZO01000017.1"/>
</dbReference>